<comment type="caution">
    <text evidence="2">The sequence shown here is derived from an EMBL/GenBank/DDBJ whole genome shotgun (WGS) entry which is preliminary data.</text>
</comment>
<accession>A0ABQ6HYN7</accession>
<evidence type="ECO:0000313" key="2">
    <source>
        <dbReference type="EMBL" id="GMA23540.1"/>
    </source>
</evidence>
<evidence type="ECO:0000313" key="3">
    <source>
        <dbReference type="Proteomes" id="UP001157091"/>
    </source>
</evidence>
<evidence type="ECO:0000256" key="1">
    <source>
        <dbReference type="SAM" id="MobiDB-lite"/>
    </source>
</evidence>
<dbReference type="EMBL" id="BSUK01000001">
    <property type="protein sequence ID" value="GMA23540.1"/>
    <property type="molecule type" value="Genomic_DNA"/>
</dbReference>
<proteinExistence type="predicted"/>
<organism evidence="2 3">
    <name type="scientific">Luteimicrobium album</name>
    <dbReference type="NCBI Taxonomy" id="1054550"/>
    <lineage>
        <taxon>Bacteria</taxon>
        <taxon>Bacillati</taxon>
        <taxon>Actinomycetota</taxon>
        <taxon>Actinomycetes</taxon>
        <taxon>Micrococcales</taxon>
        <taxon>Luteimicrobium</taxon>
    </lineage>
</organism>
<sequence>MVHVGDHEIATGAQDACQLRHHRPELFHVDEGEGAHDHVHRVVRQRQPVELAEMELAARYAPSCVGEHVRGAVDPDNPMAPGREVLREPAGSARRVQRDPAFPVLQERGDDGLVQGEQPAASPRVVAGGRLLIGGRGVDRFDEDPAVAQLRVVEQSPDLRDPGLDERTVMVSGPRVQEGGAFEAEQVRQRVLVDHEQQR</sequence>
<feature type="region of interest" description="Disordered" evidence="1">
    <location>
        <begin position="73"/>
        <end position="96"/>
    </location>
</feature>
<keyword evidence="3" id="KW-1185">Reference proteome</keyword>
<name>A0ABQ6HYN7_9MICO</name>
<protein>
    <submittedName>
        <fullName evidence="2">Uncharacterized protein</fullName>
    </submittedName>
</protein>
<reference evidence="3" key="1">
    <citation type="journal article" date="2019" name="Int. J. Syst. Evol. Microbiol.">
        <title>The Global Catalogue of Microorganisms (GCM) 10K type strain sequencing project: providing services to taxonomists for standard genome sequencing and annotation.</title>
        <authorList>
            <consortium name="The Broad Institute Genomics Platform"/>
            <consortium name="The Broad Institute Genome Sequencing Center for Infectious Disease"/>
            <person name="Wu L."/>
            <person name="Ma J."/>
        </authorList>
    </citation>
    <scope>NUCLEOTIDE SEQUENCE [LARGE SCALE GENOMIC DNA]</scope>
    <source>
        <strain evidence="3">NBRC 106348</strain>
    </source>
</reference>
<gene>
    <name evidence="2" type="ORF">GCM10025864_12990</name>
</gene>
<dbReference type="Proteomes" id="UP001157091">
    <property type="component" value="Unassembled WGS sequence"/>
</dbReference>